<feature type="chain" id="PRO_5046072780" description="Cytochrome c domain-containing protein" evidence="1">
    <location>
        <begin position="18"/>
        <end position="384"/>
    </location>
</feature>
<keyword evidence="1" id="KW-0732">Signal</keyword>
<evidence type="ECO:0000256" key="1">
    <source>
        <dbReference type="SAM" id="SignalP"/>
    </source>
</evidence>
<dbReference type="RefSeq" id="WP_225672468.1">
    <property type="nucleotide sequence ID" value="NZ_JAEDAH010000020.1"/>
</dbReference>
<evidence type="ECO:0008006" key="4">
    <source>
        <dbReference type="Google" id="ProtNLM"/>
    </source>
</evidence>
<dbReference type="PROSITE" id="PS51257">
    <property type="entry name" value="PROKAR_LIPOPROTEIN"/>
    <property type="match status" value="1"/>
</dbReference>
<keyword evidence="3" id="KW-1185">Reference proteome</keyword>
<organism evidence="2 3">
    <name type="scientific">Thalassolituus marinus</name>
    <dbReference type="NCBI Taxonomy" id="671053"/>
    <lineage>
        <taxon>Bacteria</taxon>
        <taxon>Pseudomonadati</taxon>
        <taxon>Pseudomonadota</taxon>
        <taxon>Gammaproteobacteria</taxon>
        <taxon>Oceanospirillales</taxon>
        <taxon>Oceanospirillaceae</taxon>
        <taxon>Thalassolituus</taxon>
    </lineage>
</organism>
<dbReference type="InterPro" id="IPR036280">
    <property type="entry name" value="Multihaem_cyt_sf"/>
</dbReference>
<comment type="caution">
    <text evidence="2">The sequence shown here is derived from an EMBL/GenBank/DDBJ whole genome shotgun (WGS) entry which is preliminary data.</text>
</comment>
<feature type="signal peptide" evidence="1">
    <location>
        <begin position="1"/>
        <end position="17"/>
    </location>
</feature>
<gene>
    <name evidence="2" type="ORF">I9W95_04980</name>
</gene>
<protein>
    <recommendedName>
        <fullName evidence="4">Cytochrome c domain-containing protein</fullName>
    </recommendedName>
</protein>
<evidence type="ECO:0000313" key="2">
    <source>
        <dbReference type="EMBL" id="MCA6062956.1"/>
    </source>
</evidence>
<sequence length="384" mass="42055">MRVCILLIFTLLTGCFANEKHTVSAEPPYEAGAVNPPQCSASVTGINADALLNAAPCHRLSEYGLFIDPTEPRLHPRAPGITYRLNSTLFSDHARKYRWLFLPTSDGEVQPAHYSAEGPLDFPVGTVLVKVFALPSDTSDTDLDSEEIVEVRLLIHRADGWLGLPYRWHAELGDGYFLGSGDTLSRTLVHDGLTIDVQYSVPTYGSCRTCHNDNGQMVPIGPKARHLNRLISLPGATPQNQLSWWSDQGLLQELPVDISHLPLAPDWRDATARLQDRAKAYLDINCAHCHSDNGAAALSGLRLEYFRTSIDYTHGVCNSAHGWRGGGFDIWPGRGEDSSLPLRVELNGAADRMPPLGRSVADGEAVELIRRWIDSLPATECGSG</sequence>
<dbReference type="Proteomes" id="UP000714380">
    <property type="component" value="Unassembled WGS sequence"/>
</dbReference>
<accession>A0ABS7ZR47</accession>
<proteinExistence type="predicted"/>
<dbReference type="SUPFAM" id="SSF48695">
    <property type="entry name" value="Multiheme cytochromes"/>
    <property type="match status" value="1"/>
</dbReference>
<dbReference type="EMBL" id="JAEDAH010000020">
    <property type="protein sequence ID" value="MCA6062956.1"/>
    <property type="molecule type" value="Genomic_DNA"/>
</dbReference>
<name>A0ABS7ZR47_9GAMM</name>
<evidence type="ECO:0000313" key="3">
    <source>
        <dbReference type="Proteomes" id="UP000714380"/>
    </source>
</evidence>
<reference evidence="2 3" key="1">
    <citation type="submission" date="2020-12" db="EMBL/GenBank/DDBJ databases">
        <title>Novel Thalassolituus-related marine hydrocarbonoclastic bacteria mediated algae-derived hydrocarbons mineralization in twilight zone of the northern South China Sea.</title>
        <authorList>
            <person name="Dong C."/>
        </authorList>
    </citation>
    <scope>NUCLEOTIDE SEQUENCE [LARGE SCALE GENOMIC DNA]</scope>
    <source>
        <strain evidence="2 3">IMCC1826</strain>
    </source>
</reference>